<evidence type="ECO:0000313" key="1">
    <source>
        <dbReference type="EMBL" id="KAE9976446.1"/>
    </source>
</evidence>
<gene>
    <name evidence="1" type="ORF">EG328_002628</name>
</gene>
<comment type="caution">
    <text evidence="1">The sequence shown here is derived from an EMBL/GenBank/DDBJ whole genome shotgun (WGS) entry which is preliminary data.</text>
</comment>
<organism evidence="1 2">
    <name type="scientific">Venturia inaequalis</name>
    <name type="common">Apple scab fungus</name>
    <dbReference type="NCBI Taxonomy" id="5025"/>
    <lineage>
        <taxon>Eukaryota</taxon>
        <taxon>Fungi</taxon>
        <taxon>Dikarya</taxon>
        <taxon>Ascomycota</taxon>
        <taxon>Pezizomycotina</taxon>
        <taxon>Dothideomycetes</taxon>
        <taxon>Pleosporomycetidae</taxon>
        <taxon>Venturiales</taxon>
        <taxon>Venturiaceae</taxon>
        <taxon>Venturia</taxon>
    </lineage>
</organism>
<reference evidence="1 2" key="1">
    <citation type="submission" date="2018-12" db="EMBL/GenBank/DDBJ databases">
        <title>Venturia inaequalis Genome Resource.</title>
        <authorList>
            <person name="Lichtner F.J."/>
        </authorList>
    </citation>
    <scope>NUCLEOTIDE SEQUENCE [LARGE SCALE GENOMIC DNA]</scope>
    <source>
        <strain evidence="1 2">120213</strain>
    </source>
</reference>
<dbReference type="AlphaFoldDB" id="A0A8H3UW45"/>
<protein>
    <submittedName>
        <fullName evidence="1">Uncharacterized protein</fullName>
    </submittedName>
</protein>
<proteinExistence type="predicted"/>
<dbReference type="EMBL" id="WNWS01000174">
    <property type="protein sequence ID" value="KAE9976446.1"/>
    <property type="molecule type" value="Genomic_DNA"/>
</dbReference>
<dbReference type="Proteomes" id="UP000447873">
    <property type="component" value="Unassembled WGS sequence"/>
</dbReference>
<accession>A0A8H3UW45</accession>
<sequence length="278" mass="30803">MEYTGSRNLGYLQSVDRRKKIKPEFNCSRDTTLSQYSSPTANIDLLQWSSSRHPSPTVFSSSSIRQCTPLRTAPDDLLEARDSLDPHLTILPAPSLYSDEHSTSYPCWERLTSNPSQLGTPSSTCTVISNHRKCISKPQSMSSTISSAEFERSDAMDFANDADDERHMPECKSIQRPRRRPKRKYTHFILDDEISSTCTKTTSGITADCIHTSEIIDSGGDTMVPEMIADGSLPKAKEAKMECEILPEGVVYLGHEALSVERAIDVLLDTEADGDGCC</sequence>
<evidence type="ECO:0000313" key="2">
    <source>
        <dbReference type="Proteomes" id="UP000447873"/>
    </source>
</evidence>
<name>A0A8H3UW45_VENIN</name>